<dbReference type="Proteomes" id="UP000008021">
    <property type="component" value="Chromosome 6"/>
</dbReference>
<protein>
    <submittedName>
        <fullName evidence="2">Uncharacterized protein</fullName>
    </submittedName>
</protein>
<accession>A0A0E0DZG4</accession>
<dbReference type="Gramene" id="OMERI06G09920.3">
    <property type="protein sequence ID" value="OMERI06G09920.3"/>
    <property type="gene ID" value="OMERI06G09920"/>
</dbReference>
<feature type="region of interest" description="Disordered" evidence="1">
    <location>
        <begin position="1"/>
        <end position="22"/>
    </location>
</feature>
<dbReference type="HOGENOM" id="CLU_2889340_0_0_1"/>
<name>A0A0E0DZG4_9ORYZ</name>
<proteinExistence type="predicted"/>
<dbReference type="EnsemblPlants" id="OMERI06G09920.3">
    <property type="protein sequence ID" value="OMERI06G09920.3"/>
    <property type="gene ID" value="OMERI06G09920"/>
</dbReference>
<dbReference type="AlphaFoldDB" id="A0A0E0DZG4"/>
<feature type="compositionally biased region" description="Basic and acidic residues" evidence="1">
    <location>
        <begin position="13"/>
        <end position="22"/>
    </location>
</feature>
<sequence length="70" mass="7502">MSSTSTTMAANEPIREPEMRSQKESNCWQIASQFALAFPLCAKYTIAAAADAPAVTRASIAFTRITGGFN</sequence>
<reference evidence="2" key="2">
    <citation type="submission" date="2018-05" db="EMBL/GenBank/DDBJ databases">
        <title>OmerRS3 (Oryza meridionalis Reference Sequence Version 3).</title>
        <authorList>
            <person name="Zhang J."/>
            <person name="Kudrna D."/>
            <person name="Lee S."/>
            <person name="Talag J."/>
            <person name="Welchert J."/>
            <person name="Wing R.A."/>
        </authorList>
    </citation>
    <scope>NUCLEOTIDE SEQUENCE [LARGE SCALE GENOMIC DNA]</scope>
    <source>
        <strain evidence="2">cv. OR44</strain>
    </source>
</reference>
<evidence type="ECO:0000313" key="2">
    <source>
        <dbReference type="EnsemblPlants" id="OMERI06G09920.3"/>
    </source>
</evidence>
<organism evidence="2">
    <name type="scientific">Oryza meridionalis</name>
    <dbReference type="NCBI Taxonomy" id="40149"/>
    <lineage>
        <taxon>Eukaryota</taxon>
        <taxon>Viridiplantae</taxon>
        <taxon>Streptophyta</taxon>
        <taxon>Embryophyta</taxon>
        <taxon>Tracheophyta</taxon>
        <taxon>Spermatophyta</taxon>
        <taxon>Magnoliopsida</taxon>
        <taxon>Liliopsida</taxon>
        <taxon>Poales</taxon>
        <taxon>Poaceae</taxon>
        <taxon>BOP clade</taxon>
        <taxon>Oryzoideae</taxon>
        <taxon>Oryzeae</taxon>
        <taxon>Oryzinae</taxon>
        <taxon>Oryza</taxon>
    </lineage>
</organism>
<keyword evidence="3" id="KW-1185">Reference proteome</keyword>
<evidence type="ECO:0000313" key="3">
    <source>
        <dbReference type="Proteomes" id="UP000008021"/>
    </source>
</evidence>
<reference evidence="2" key="1">
    <citation type="submission" date="2015-04" db="UniProtKB">
        <authorList>
            <consortium name="EnsemblPlants"/>
        </authorList>
    </citation>
    <scope>IDENTIFICATION</scope>
</reference>
<evidence type="ECO:0000256" key="1">
    <source>
        <dbReference type="SAM" id="MobiDB-lite"/>
    </source>
</evidence>